<keyword evidence="1" id="KW-0812">Transmembrane</keyword>
<gene>
    <name evidence="3" type="ORF">QYE77_05655</name>
</gene>
<dbReference type="SMART" id="SM00240">
    <property type="entry name" value="FHA"/>
    <property type="match status" value="1"/>
</dbReference>
<feature type="domain" description="FHA" evidence="2">
    <location>
        <begin position="70"/>
        <end position="119"/>
    </location>
</feature>
<protein>
    <submittedName>
        <fullName evidence="3">FHA domain-containing protein</fullName>
    </submittedName>
</protein>
<dbReference type="EMBL" id="JAUHMF010000001">
    <property type="protein sequence ID" value="MDT8897745.1"/>
    <property type="molecule type" value="Genomic_DNA"/>
</dbReference>
<name>A0ABU3NN19_9CHLR</name>
<evidence type="ECO:0000259" key="2">
    <source>
        <dbReference type="PROSITE" id="PS50006"/>
    </source>
</evidence>
<sequence>MITGIFVLILRILLAVVLYAFLGWALLTLWRELNFHLQRGAREATPAIALEVVSEKEGENQVYRFVEREILVGRHPSCQVVLKDETVSTRHVRLRYRDHQWWVEDLHSTNGTFLNDERVQMPTVVVSGDTLRCGQALLRIQIQSQEEV</sequence>
<comment type="caution">
    <text evidence="3">The sequence shown here is derived from an EMBL/GenBank/DDBJ whole genome shotgun (WGS) entry which is preliminary data.</text>
</comment>
<evidence type="ECO:0000313" key="4">
    <source>
        <dbReference type="Proteomes" id="UP001254165"/>
    </source>
</evidence>
<organism evidence="3 4">
    <name type="scientific">Thermanaerothrix solaris</name>
    <dbReference type="NCBI Taxonomy" id="3058434"/>
    <lineage>
        <taxon>Bacteria</taxon>
        <taxon>Bacillati</taxon>
        <taxon>Chloroflexota</taxon>
        <taxon>Anaerolineae</taxon>
        <taxon>Anaerolineales</taxon>
        <taxon>Anaerolineaceae</taxon>
        <taxon>Thermanaerothrix</taxon>
    </lineage>
</organism>
<reference evidence="3 4" key="1">
    <citation type="submission" date="2023-07" db="EMBL/GenBank/DDBJ databases">
        <title>Novel species of Thermanaerothrix with wide hydrolytic capabilities.</title>
        <authorList>
            <person name="Zayulina K.S."/>
            <person name="Podosokorskaya O.A."/>
            <person name="Elcheninov A.G."/>
        </authorList>
    </citation>
    <scope>NUCLEOTIDE SEQUENCE [LARGE SCALE GENOMIC DNA]</scope>
    <source>
        <strain evidence="3 4">4228-RoL</strain>
    </source>
</reference>
<evidence type="ECO:0000256" key="1">
    <source>
        <dbReference type="SAM" id="Phobius"/>
    </source>
</evidence>
<dbReference type="CDD" id="cd00060">
    <property type="entry name" value="FHA"/>
    <property type="match status" value="1"/>
</dbReference>
<proteinExistence type="predicted"/>
<evidence type="ECO:0000313" key="3">
    <source>
        <dbReference type="EMBL" id="MDT8897745.1"/>
    </source>
</evidence>
<feature type="transmembrane region" description="Helical" evidence="1">
    <location>
        <begin position="6"/>
        <end position="30"/>
    </location>
</feature>
<dbReference type="RefSeq" id="WP_315624400.1">
    <property type="nucleotide sequence ID" value="NZ_JAUHMF010000001.1"/>
</dbReference>
<dbReference type="PANTHER" id="PTHR23308">
    <property type="entry name" value="NUCLEAR INHIBITOR OF PROTEIN PHOSPHATASE-1"/>
    <property type="match status" value="1"/>
</dbReference>
<dbReference type="Gene3D" id="2.60.200.20">
    <property type="match status" value="1"/>
</dbReference>
<keyword evidence="4" id="KW-1185">Reference proteome</keyword>
<keyword evidence="1" id="KW-0472">Membrane</keyword>
<dbReference type="PROSITE" id="PS50006">
    <property type="entry name" value="FHA_DOMAIN"/>
    <property type="match status" value="1"/>
</dbReference>
<dbReference type="Pfam" id="PF00498">
    <property type="entry name" value="FHA"/>
    <property type="match status" value="1"/>
</dbReference>
<accession>A0ABU3NN19</accession>
<keyword evidence="1" id="KW-1133">Transmembrane helix</keyword>
<dbReference type="InterPro" id="IPR000253">
    <property type="entry name" value="FHA_dom"/>
</dbReference>
<dbReference type="InterPro" id="IPR008984">
    <property type="entry name" value="SMAD_FHA_dom_sf"/>
</dbReference>
<dbReference type="SUPFAM" id="SSF49879">
    <property type="entry name" value="SMAD/FHA domain"/>
    <property type="match status" value="1"/>
</dbReference>
<dbReference type="Proteomes" id="UP001254165">
    <property type="component" value="Unassembled WGS sequence"/>
</dbReference>
<dbReference type="InterPro" id="IPR050923">
    <property type="entry name" value="Cell_Proc_Reg/RNA_Proc"/>
</dbReference>